<dbReference type="AlphaFoldDB" id="N6TR17"/>
<dbReference type="InterPro" id="IPR044775">
    <property type="entry name" value="MFS_ERD6/Tret1-like"/>
</dbReference>
<name>N6TR17_DENPD</name>
<dbReference type="OMA" id="WMDYGTS"/>
<evidence type="ECO:0000256" key="7">
    <source>
        <dbReference type="ARBA" id="ARBA00024348"/>
    </source>
</evidence>
<dbReference type="InterPro" id="IPR050549">
    <property type="entry name" value="MFS_Trehalose_Transporter"/>
</dbReference>
<dbReference type="PANTHER" id="PTHR48021:SF1">
    <property type="entry name" value="GH07001P-RELATED"/>
    <property type="match status" value="1"/>
</dbReference>
<comment type="similarity">
    <text evidence="7">Belongs to the major facilitator superfamily. Sugar transporter (TC 2.A.1.1) family. Trehalose transporter subfamily.</text>
</comment>
<comment type="subcellular location">
    <subcellularLocation>
        <location evidence="1">Cell membrane</location>
        <topology evidence="1">Multi-pass membrane protein</topology>
    </subcellularLocation>
</comment>
<dbReference type="InterPro" id="IPR005829">
    <property type="entry name" value="Sugar_transporter_CS"/>
</dbReference>
<dbReference type="InterPro" id="IPR020846">
    <property type="entry name" value="MFS_dom"/>
</dbReference>
<dbReference type="PROSITE" id="PS00217">
    <property type="entry name" value="SUGAR_TRANSPORT_2"/>
    <property type="match status" value="1"/>
</dbReference>
<dbReference type="HOGENOM" id="CLU_001265_30_5_1"/>
<feature type="non-terminal residue" evidence="8">
    <location>
        <position position="1"/>
    </location>
</feature>
<dbReference type="GO" id="GO:0051119">
    <property type="term" value="F:sugar transmembrane transporter activity"/>
    <property type="evidence" value="ECO:0007669"/>
    <property type="project" value="InterPro"/>
</dbReference>
<dbReference type="InterPro" id="IPR003663">
    <property type="entry name" value="Sugar/inositol_transpt"/>
</dbReference>
<dbReference type="InterPro" id="IPR005828">
    <property type="entry name" value="MFS_sugar_transport-like"/>
</dbReference>
<keyword evidence="2" id="KW-1003">Cell membrane</keyword>
<evidence type="ECO:0000313" key="8">
    <source>
        <dbReference type="EMBL" id="ENN80488.1"/>
    </source>
</evidence>
<evidence type="ECO:0000256" key="4">
    <source>
        <dbReference type="ARBA" id="ARBA00022989"/>
    </source>
</evidence>
<evidence type="ECO:0000256" key="6">
    <source>
        <dbReference type="ARBA" id="ARBA00023180"/>
    </source>
</evidence>
<gene>
    <name evidence="8" type="ORF">YQE_03092</name>
</gene>
<dbReference type="FunFam" id="1.20.1250.20:FF:000055">
    <property type="entry name" value="Facilitated trehalose transporter Tret1-2 homolog"/>
    <property type="match status" value="1"/>
</dbReference>
<organism evidence="8">
    <name type="scientific">Dendroctonus ponderosae</name>
    <name type="common">Mountain pine beetle</name>
    <dbReference type="NCBI Taxonomy" id="77166"/>
    <lineage>
        <taxon>Eukaryota</taxon>
        <taxon>Metazoa</taxon>
        <taxon>Ecdysozoa</taxon>
        <taxon>Arthropoda</taxon>
        <taxon>Hexapoda</taxon>
        <taxon>Insecta</taxon>
        <taxon>Pterygota</taxon>
        <taxon>Neoptera</taxon>
        <taxon>Endopterygota</taxon>
        <taxon>Coleoptera</taxon>
        <taxon>Polyphaga</taxon>
        <taxon>Cucujiformia</taxon>
        <taxon>Curculionidae</taxon>
        <taxon>Scolytinae</taxon>
        <taxon>Dendroctonus</taxon>
    </lineage>
</organism>
<dbReference type="GO" id="GO:0005886">
    <property type="term" value="C:plasma membrane"/>
    <property type="evidence" value="ECO:0007669"/>
    <property type="project" value="UniProtKB-SubCell"/>
</dbReference>
<reference evidence="8" key="1">
    <citation type="journal article" date="2013" name="Genome Biol.">
        <title>Draft genome of the mountain pine beetle, Dendroctonus ponderosae Hopkins, a major forest pest.</title>
        <authorList>
            <person name="Keeling C.I."/>
            <person name="Yuen M.M."/>
            <person name="Liao N.Y."/>
            <person name="Docking T.R."/>
            <person name="Chan S.K."/>
            <person name="Taylor G.A."/>
            <person name="Palmquist D.L."/>
            <person name="Jackman S.D."/>
            <person name="Nguyen A."/>
            <person name="Li M."/>
            <person name="Henderson H."/>
            <person name="Janes J.K."/>
            <person name="Zhao Y."/>
            <person name="Pandoh P."/>
            <person name="Moore R."/>
            <person name="Sperling F.A."/>
            <person name="Huber D.P."/>
            <person name="Birol I."/>
            <person name="Jones S.J."/>
            <person name="Bohlmann J."/>
        </authorList>
    </citation>
    <scope>NUCLEOTIDE SEQUENCE</scope>
</reference>
<evidence type="ECO:0000256" key="5">
    <source>
        <dbReference type="ARBA" id="ARBA00023136"/>
    </source>
</evidence>
<dbReference type="Pfam" id="PF00083">
    <property type="entry name" value="Sugar_tr"/>
    <property type="match status" value="2"/>
</dbReference>
<sequence length="660" mass="71524">MTRPVLLSEHSRIALMHESGLTPPRKAPQFIAAFVSTLSAVCLGMVFSWSSSAIPILEKEFAITTAQGAWVGSLVTLGAFVGAIPAGPMAQLTGRKRALQILIIPLLSSWILIAFFCKYIWVLYIARFLAGISSGGISVAAPMYVTELAHVSIRGTLGTFFQVQITIGILFEYLLGDIISDIRTLSLISAVLPVVFLLSFAFIPESPVYLCEKAKLQDAQRSLLWFRGKDYEIDDELVKITEDIEESKRNKTKLFEIFKCKATYKGLIISFGLMAFQQLSGVNAVLFYTNKIFQQSGGSLSPGQCSILVGAVQVFATLGSTLLIDRAGRKILLVLSDLVMCISLAGLGLYFYLSEFMDLAAYSFIPLMSVALFIVFFSIGLGPIPWMIVSEIFSPKTRGVASSISASLNWFLAFLITNQFANMISAIGIGPTFMGFSVLCGLGTGFIVILVPETKGLSTEEVANILVGSKAPSPAGEKCNKMTTLVIASLITTVLIDRAGRKILLTVSSLAMSICLAALGLYFYFSNFMNPRALSFVPLVSVTGFMASFSIGFGPIPWMIMGEILSPKSRTFLSSLAASINWLLAFLITNQFANLVNFVGIGPTFLGFSVICGLSTIFVLSLVEETKGRSQKEVAHLLAGNYQSALYSETLIIICPDIEN</sequence>
<dbReference type="PROSITE" id="PS50850">
    <property type="entry name" value="MFS"/>
    <property type="match status" value="1"/>
</dbReference>
<dbReference type="Gene3D" id="1.20.1250.20">
    <property type="entry name" value="MFS general substrate transporter like domains"/>
    <property type="match status" value="2"/>
</dbReference>
<dbReference type="OrthoDB" id="6612291at2759"/>
<dbReference type="PRINTS" id="PR00171">
    <property type="entry name" value="SUGRTRNSPORT"/>
</dbReference>
<dbReference type="PANTHER" id="PTHR48021">
    <property type="match status" value="1"/>
</dbReference>
<dbReference type="InterPro" id="IPR036259">
    <property type="entry name" value="MFS_trans_sf"/>
</dbReference>
<keyword evidence="5" id="KW-0472">Membrane</keyword>
<keyword evidence="6" id="KW-0325">Glycoprotein</keyword>
<keyword evidence="3" id="KW-0812">Transmembrane</keyword>
<evidence type="ECO:0000256" key="2">
    <source>
        <dbReference type="ARBA" id="ARBA00022475"/>
    </source>
</evidence>
<dbReference type="EMBL" id="KB740523">
    <property type="protein sequence ID" value="ENN80488.1"/>
    <property type="molecule type" value="Genomic_DNA"/>
</dbReference>
<keyword evidence="4" id="KW-1133">Transmembrane helix</keyword>
<evidence type="ECO:0000256" key="3">
    <source>
        <dbReference type="ARBA" id="ARBA00022692"/>
    </source>
</evidence>
<accession>N6TR17</accession>
<dbReference type="SUPFAM" id="SSF103473">
    <property type="entry name" value="MFS general substrate transporter"/>
    <property type="match status" value="2"/>
</dbReference>
<dbReference type="CDD" id="cd17358">
    <property type="entry name" value="MFS_GLUT6_8_Class3_like"/>
    <property type="match status" value="1"/>
</dbReference>
<evidence type="ECO:0000256" key="1">
    <source>
        <dbReference type="ARBA" id="ARBA00004651"/>
    </source>
</evidence>
<proteinExistence type="inferred from homology"/>
<dbReference type="NCBIfam" id="TIGR00879">
    <property type="entry name" value="SP"/>
    <property type="match status" value="1"/>
</dbReference>
<protein>
    <submittedName>
        <fullName evidence="8">Uncharacterized protein</fullName>
    </submittedName>
</protein>